<name>A0A1M7ERD3_9BACT</name>
<accession>A0A1M7ERD3</accession>
<keyword evidence="6" id="KW-1185">Reference proteome</keyword>
<evidence type="ECO:0000256" key="1">
    <source>
        <dbReference type="ARBA" id="ARBA00022729"/>
    </source>
</evidence>
<dbReference type="PANTHER" id="PTHR43405">
    <property type="entry name" value="GLYCOSYL HYDROLASE DIGH"/>
    <property type="match status" value="1"/>
</dbReference>
<dbReference type="OrthoDB" id="100605at2"/>
<keyword evidence="5" id="KW-0449">Lipoprotein</keyword>
<dbReference type="Pfam" id="PF02638">
    <property type="entry name" value="GHL10"/>
    <property type="match status" value="1"/>
</dbReference>
<keyword evidence="1 2" id="KW-0732">Signal</keyword>
<evidence type="ECO:0000259" key="3">
    <source>
        <dbReference type="Pfam" id="PF02638"/>
    </source>
</evidence>
<protein>
    <submittedName>
        <fullName evidence="5">Uncharacterized lipoprotein YddW, UPF0748 family</fullName>
    </submittedName>
</protein>
<feature type="domain" description="Glycosyl hydrolase-like 10" evidence="3">
    <location>
        <begin position="22"/>
        <end position="299"/>
    </location>
</feature>
<dbReference type="STRING" id="1121959.SAMN02746009_03661"/>
<dbReference type="RefSeq" id="WP_073288223.1">
    <property type="nucleotide sequence ID" value="NZ_FRAS01000026.1"/>
</dbReference>
<feature type="domain" description="Golvesin/Xly CBD-like" evidence="4">
    <location>
        <begin position="388"/>
        <end position="515"/>
    </location>
</feature>
<proteinExistence type="predicted"/>
<dbReference type="SUPFAM" id="SSF51445">
    <property type="entry name" value="(Trans)glycosidases"/>
    <property type="match status" value="1"/>
</dbReference>
<dbReference type="AlphaFoldDB" id="A0A1M7ERD3"/>
<dbReference type="EMBL" id="FRAS01000026">
    <property type="protein sequence ID" value="SHL94059.1"/>
    <property type="molecule type" value="Genomic_DNA"/>
</dbReference>
<dbReference type="Pfam" id="PF25275">
    <property type="entry name" value="Golvesin_C"/>
    <property type="match status" value="1"/>
</dbReference>
<dbReference type="InterPro" id="IPR017853">
    <property type="entry name" value="GH"/>
</dbReference>
<evidence type="ECO:0000256" key="2">
    <source>
        <dbReference type="SAM" id="SignalP"/>
    </source>
</evidence>
<dbReference type="InterPro" id="IPR003790">
    <property type="entry name" value="GHL10"/>
</dbReference>
<evidence type="ECO:0000259" key="4">
    <source>
        <dbReference type="Pfam" id="PF25275"/>
    </source>
</evidence>
<feature type="signal peptide" evidence="2">
    <location>
        <begin position="1"/>
        <end position="20"/>
    </location>
</feature>
<evidence type="ECO:0000313" key="5">
    <source>
        <dbReference type="EMBL" id="SHL94059.1"/>
    </source>
</evidence>
<reference evidence="6" key="1">
    <citation type="submission" date="2016-11" db="EMBL/GenBank/DDBJ databases">
        <authorList>
            <person name="Varghese N."/>
            <person name="Submissions S."/>
        </authorList>
    </citation>
    <scope>NUCLEOTIDE SEQUENCE [LARGE SCALE GENOMIC DNA]</scope>
    <source>
        <strain evidence="6">DSM 18569</strain>
    </source>
</reference>
<dbReference type="PANTHER" id="PTHR43405:SF1">
    <property type="entry name" value="GLYCOSYL HYDROLASE DIGH"/>
    <property type="match status" value="1"/>
</dbReference>
<dbReference type="InterPro" id="IPR052177">
    <property type="entry name" value="Divisome_Glycosyl_Hydrolase"/>
</dbReference>
<feature type="chain" id="PRO_5012138793" evidence="2">
    <location>
        <begin position="21"/>
        <end position="617"/>
    </location>
</feature>
<gene>
    <name evidence="5" type="ORF">SAMN02746009_03661</name>
</gene>
<sequence length="617" mass="68013">MKKRFLTAVLALLLPAATMAQELRATWLTRTKYSSRAAIAQQMDSLASANFNTVYVNVWSRGYPLFQSTSFFQQTGLRTDPTYADRDILAEAIAEGHRVGLRVEAWFEYGFVAGWTGNLAPGAVRGPILDVHPDWTATKLSGQQLDPASNFYWMAQSNPAAQNFLISLATEISRRYDVDGIQLDRIRYASLDYGYDPFTVGLYRQEHNGAAPPTAGNDAAWMRWRADKINAFHARVYDSIKAVNPRLIVSNAPSQYGSSTYTAYNQYLQDWKWWVDNNKVDNVQVQSYASTQAVYDGYITYAKNLVNDPTKVYPSFAVSPGSSVVLTNQQLVSYLDLARSKGFLGSAIWFVDDLAGRFRYLSRTRFATPATAPFAPADWRTFRTLVPITDAANAVRSGTWLTSNNPGYSGPSLYADNTAGNALDYFLTVPADAWYEVYAYQVVSSNRNAAAPFQVTDATGAATTVTVDQTRVGNAGFVKLGDFYLRAGRQRVVRLSADNTPAGRFVSADAVLLVRNRRLDGRAAPLSTRKSRKATGSQLQAFPNPSPGTFSVRAETALTAVRVTDQLGRVVFEQPVRLAAGAAYTVQLRTALPTGQYVVQARQASGQWLSANVQLSR</sequence>
<evidence type="ECO:0000313" key="6">
    <source>
        <dbReference type="Proteomes" id="UP000183947"/>
    </source>
</evidence>
<dbReference type="Gene3D" id="3.20.20.80">
    <property type="entry name" value="Glycosidases"/>
    <property type="match status" value="1"/>
</dbReference>
<dbReference type="InterPro" id="IPR033803">
    <property type="entry name" value="CBD-like_Golvesin-Xly"/>
</dbReference>
<organism evidence="5 6">
    <name type="scientific">Hymenobacter psychrotolerans DSM 18569</name>
    <dbReference type="NCBI Taxonomy" id="1121959"/>
    <lineage>
        <taxon>Bacteria</taxon>
        <taxon>Pseudomonadati</taxon>
        <taxon>Bacteroidota</taxon>
        <taxon>Cytophagia</taxon>
        <taxon>Cytophagales</taxon>
        <taxon>Hymenobacteraceae</taxon>
        <taxon>Hymenobacter</taxon>
    </lineage>
</organism>
<dbReference type="Proteomes" id="UP000183947">
    <property type="component" value="Unassembled WGS sequence"/>
</dbReference>